<sequence>MVGTTVPFRFTPRFADQEIVHPLDRSTVTSARGNHAPAPRKVYSGPDTESPREMNLDLTTLTRHAGSLG</sequence>
<reference evidence="2" key="1">
    <citation type="submission" date="2016-01" db="EMBL/GenBank/DDBJ databases">
        <authorList>
            <person name="Peeters Charlotte."/>
        </authorList>
    </citation>
    <scope>NUCLEOTIDE SEQUENCE</scope>
    <source>
        <strain evidence="2">LMG 22936</strain>
    </source>
</reference>
<proteinExistence type="predicted"/>
<evidence type="ECO:0000313" key="2">
    <source>
        <dbReference type="EMBL" id="SAL59984.1"/>
    </source>
</evidence>
<dbReference type="EMBL" id="FCNZ02000012">
    <property type="protein sequence ID" value="SAL59984.1"/>
    <property type="molecule type" value="Genomic_DNA"/>
</dbReference>
<evidence type="ECO:0000313" key="3">
    <source>
        <dbReference type="Proteomes" id="UP000054717"/>
    </source>
</evidence>
<evidence type="ECO:0000256" key="1">
    <source>
        <dbReference type="SAM" id="MobiDB-lite"/>
    </source>
</evidence>
<dbReference type="Proteomes" id="UP000054717">
    <property type="component" value="Unassembled WGS sequence"/>
</dbReference>
<feature type="region of interest" description="Disordered" evidence="1">
    <location>
        <begin position="25"/>
        <end position="54"/>
    </location>
</feature>
<dbReference type="STRING" id="326475.AWB66_03394"/>
<gene>
    <name evidence="2" type="ORF">AWB66_03394</name>
</gene>
<protein>
    <submittedName>
        <fullName evidence="2">Uncharacterized protein</fullName>
    </submittedName>
</protein>
<dbReference type="AlphaFoldDB" id="A0A158ITL1"/>
<organism evidence="2 3">
    <name type="scientific">Caballeronia telluris</name>
    <dbReference type="NCBI Taxonomy" id="326475"/>
    <lineage>
        <taxon>Bacteria</taxon>
        <taxon>Pseudomonadati</taxon>
        <taxon>Pseudomonadota</taxon>
        <taxon>Betaproteobacteria</taxon>
        <taxon>Burkholderiales</taxon>
        <taxon>Burkholderiaceae</taxon>
        <taxon>Caballeronia</taxon>
    </lineage>
</organism>
<accession>A0A158ITL1</accession>
<keyword evidence="3" id="KW-1185">Reference proteome</keyword>
<comment type="caution">
    <text evidence="2">The sequence shown here is derived from an EMBL/GenBank/DDBJ whole genome shotgun (WGS) entry which is preliminary data.</text>
</comment>
<name>A0A158ITL1_9BURK</name>